<evidence type="ECO:0000313" key="2">
    <source>
        <dbReference type="Proteomes" id="UP001055453"/>
    </source>
</evidence>
<dbReference type="EMBL" id="AP025732">
    <property type="protein sequence ID" value="BDI14917.1"/>
    <property type="molecule type" value="Genomic_DNA"/>
</dbReference>
<accession>A0ABN6Q0P9</accession>
<reference evidence="1" key="1">
    <citation type="submission" date="2022-04" db="EMBL/GenBank/DDBJ databases">
        <title>Complete genome sequence of a cyanobacterium, Nostoc sp. SO-36, isolated in Antarctica.</title>
        <authorList>
            <person name="Kanesaki Y."/>
            <person name="Effendi D."/>
            <person name="Sakamoto T."/>
            <person name="Ohtani S."/>
            <person name="Awai K."/>
        </authorList>
    </citation>
    <scope>NUCLEOTIDE SEQUENCE</scope>
    <source>
        <strain evidence="1">SO-36</strain>
    </source>
</reference>
<proteinExistence type="predicted"/>
<organism evidence="1 2">
    <name type="scientific">Nostoc cf. commune SO-36</name>
    <dbReference type="NCBI Taxonomy" id="449208"/>
    <lineage>
        <taxon>Bacteria</taxon>
        <taxon>Bacillati</taxon>
        <taxon>Cyanobacteriota</taxon>
        <taxon>Cyanophyceae</taxon>
        <taxon>Nostocales</taxon>
        <taxon>Nostocaceae</taxon>
        <taxon>Nostoc</taxon>
    </lineage>
</organism>
<name>A0ABN6Q0P9_NOSCO</name>
<dbReference type="Proteomes" id="UP001055453">
    <property type="component" value="Chromosome"/>
</dbReference>
<evidence type="ECO:0000313" key="1">
    <source>
        <dbReference type="EMBL" id="BDI14917.1"/>
    </source>
</evidence>
<gene>
    <name evidence="1" type="ORF">ANSO36C_07190</name>
</gene>
<protein>
    <submittedName>
        <fullName evidence="1">Uncharacterized protein</fullName>
    </submittedName>
</protein>
<keyword evidence="2" id="KW-1185">Reference proteome</keyword>
<sequence>MQVYLNIPSSTKKVVEVILLESLTKKQILSRLADLLKTEHPSYSLSIADPLKGDWDKEDASNLTTLNEYLKQQNIAVSKGDFHLLAVRVTKEFVETFGVKPRRREPSKSRWRVQKQSLCLYR</sequence>